<sequence length="38" mass="4383">MIRARQLDMIGRPTQTCALNEIAQQKNVMRAANFDYLT</sequence>
<organism evidence="1 2">
    <name type="scientific">Caballeronia sordidicola</name>
    <name type="common">Burkholderia sordidicola</name>
    <dbReference type="NCBI Taxonomy" id="196367"/>
    <lineage>
        <taxon>Bacteria</taxon>
        <taxon>Pseudomonadati</taxon>
        <taxon>Pseudomonadota</taxon>
        <taxon>Betaproteobacteria</taxon>
        <taxon>Burkholderiales</taxon>
        <taxon>Burkholderiaceae</taxon>
        <taxon>Caballeronia</taxon>
    </lineage>
</organism>
<accession>A0A226X466</accession>
<gene>
    <name evidence="1" type="ORF">BSU04_12750</name>
</gene>
<protein>
    <submittedName>
        <fullName evidence="1">Uncharacterized protein</fullName>
    </submittedName>
</protein>
<dbReference type="Proteomes" id="UP000214720">
    <property type="component" value="Unassembled WGS sequence"/>
</dbReference>
<evidence type="ECO:0000313" key="1">
    <source>
        <dbReference type="EMBL" id="OXC78245.1"/>
    </source>
</evidence>
<dbReference type="AlphaFoldDB" id="A0A226X466"/>
<comment type="caution">
    <text evidence="1">The sequence shown here is derived from an EMBL/GenBank/DDBJ whole genome shotgun (WGS) entry which is preliminary data.</text>
</comment>
<evidence type="ECO:0000313" key="2">
    <source>
        <dbReference type="Proteomes" id="UP000214720"/>
    </source>
</evidence>
<reference evidence="2" key="1">
    <citation type="submission" date="2017-01" db="EMBL/GenBank/DDBJ databases">
        <title>Genome Analysis of Deinococcus marmoris KOPRI26562.</title>
        <authorList>
            <person name="Kim J.H."/>
            <person name="Oh H.-M."/>
        </authorList>
    </citation>
    <scope>NUCLEOTIDE SEQUENCE [LARGE SCALE GENOMIC DNA]</scope>
    <source>
        <strain evidence="2">PAMC 26633</strain>
    </source>
</reference>
<name>A0A226X466_CABSO</name>
<dbReference type="EMBL" id="MTHB01000072">
    <property type="protein sequence ID" value="OXC78245.1"/>
    <property type="molecule type" value="Genomic_DNA"/>
</dbReference>
<proteinExistence type="predicted"/>